<dbReference type="PANTHER" id="PTHR33414">
    <property type="entry name" value="PROTEIN PLASTID MOVEMENT IMPAIRED 1-RELATED 1"/>
    <property type="match status" value="1"/>
</dbReference>
<sequence>MILYSYEDMILRLGENKKKNGDILGGGEQLNVLEDNISNASSFDKTQSKNPMSPKSPMEKEKKSIWRWETFKSLTKIGSKKFNCCFTLQVHGVEGLPPFFDNMRISVHWKTKDEEFSTRPSIVIDGVADFDDYLIHSCSIYGSSSGANRSAKYGSKHFLLYISVYDNGDLDLGKHRIDLTRILPLTLEELEEKKSGNWTTSFKLSGLAKGATMKVSFGYMLVANSPCSKSSVASVRNASHSRQNSEIASMNLSNHGRSSDEINLRRVRSNPIRSSLSGISMDDIKDLHEILPASTSEYSESNNSSLDNNLGIDGNAKSKKPSRLASFILSDDKNGYELDDFSIIDKGVEIDHTNGTSSKKELMKDLELALDCASNLAKSRADFQEDECMNEKDHLEVMPNDKESEPESPREQLLREFEEGDLDHFCSLIDYDMESEGEESNDGVSFTSAWKTIYGEYNHRYSFSGVDQRATLEMHPIKSISSVSQLEGLETEALMSEWGVNEKDSQNSPRRSIRGIGSTTDLPPESNHYELPQLGEGSSIPTKNGGFMRSMNPSLFRNAKTGGNLIMQVSNPVVVPAEMGPGVMDILQHLASIGIEKLSVQANKLMPLEDITGKTMQQVAYEGSVGLLQQANELENSTSREAKEETEWSDKTNSSSNQRTSIEQITLENLAPLAMEKIEALFLEGLRIQSSMSDDYASKDIIARTTSGFSPLQGNKANVDDRVDLEGISGLQLLDVKNNVHDDDDDDDDDGGLMGLSLPLNEWMKLDAGNFDDEENISERTYRILAAHHAKSSSNARSLGEGRKGGLLRNNFTIALMVQLRDPLRNLESVGTPMLSLIQIERVFSPFTQSILNINYEVNNTNEDEEMKGQTSGDEEENVTKYTIYKVHVAGFVSDPTKKKLWGSPSQQRSGSRWLLANGMGKAKHPLMKTKFVSNLRSLKTNNVQPSDTLWSISSGIRGCGDKWKGHDVMNPHTRNPNIRTLRLW</sequence>
<organism evidence="3 4">
    <name type="scientific">Lithospermum erythrorhizon</name>
    <name type="common">Purple gromwell</name>
    <name type="synonym">Lithospermum officinale var. erythrorhizon</name>
    <dbReference type="NCBI Taxonomy" id="34254"/>
    <lineage>
        <taxon>Eukaryota</taxon>
        <taxon>Viridiplantae</taxon>
        <taxon>Streptophyta</taxon>
        <taxon>Embryophyta</taxon>
        <taxon>Tracheophyta</taxon>
        <taxon>Spermatophyta</taxon>
        <taxon>Magnoliopsida</taxon>
        <taxon>eudicotyledons</taxon>
        <taxon>Gunneridae</taxon>
        <taxon>Pentapetalae</taxon>
        <taxon>asterids</taxon>
        <taxon>lamiids</taxon>
        <taxon>Boraginales</taxon>
        <taxon>Boraginaceae</taxon>
        <taxon>Boraginoideae</taxon>
        <taxon>Lithospermeae</taxon>
        <taxon>Lithospermum</taxon>
    </lineage>
</organism>
<feature type="domain" description="C2 NT-type" evidence="2">
    <location>
        <begin position="74"/>
        <end position="221"/>
    </location>
</feature>
<dbReference type="InterPro" id="IPR039614">
    <property type="entry name" value="PMI1-like"/>
</dbReference>
<evidence type="ECO:0000259" key="2">
    <source>
        <dbReference type="PROSITE" id="PS51840"/>
    </source>
</evidence>
<dbReference type="PANTHER" id="PTHR33414:SF1">
    <property type="entry name" value="PROTEIN PLASTID MOVEMENT IMPAIRED 1-RELATED 1"/>
    <property type="match status" value="1"/>
</dbReference>
<dbReference type="InterPro" id="IPR048972">
    <property type="entry name" value="PMI1_PMIR1-2_C"/>
</dbReference>
<dbReference type="Proteomes" id="UP001454036">
    <property type="component" value="Unassembled WGS sequence"/>
</dbReference>
<dbReference type="EMBL" id="BAABME010022365">
    <property type="protein sequence ID" value="GAA0165629.1"/>
    <property type="molecule type" value="Genomic_DNA"/>
</dbReference>
<evidence type="ECO:0000313" key="4">
    <source>
        <dbReference type="Proteomes" id="UP001454036"/>
    </source>
</evidence>
<feature type="compositionally biased region" description="Basic and acidic residues" evidence="1">
    <location>
        <begin position="638"/>
        <end position="650"/>
    </location>
</feature>
<dbReference type="AlphaFoldDB" id="A0AAV3QNL8"/>
<keyword evidence="4" id="KW-1185">Reference proteome</keyword>
<feature type="compositionally biased region" description="Polar residues" evidence="1">
    <location>
        <begin position="651"/>
        <end position="660"/>
    </location>
</feature>
<evidence type="ECO:0000313" key="3">
    <source>
        <dbReference type="EMBL" id="GAA0165629.1"/>
    </source>
</evidence>
<dbReference type="InterPro" id="IPR019448">
    <property type="entry name" value="NT-C2"/>
</dbReference>
<dbReference type="PROSITE" id="PS51840">
    <property type="entry name" value="C2_NT"/>
    <property type="match status" value="1"/>
</dbReference>
<comment type="caution">
    <text evidence="3">The sequence shown here is derived from an EMBL/GenBank/DDBJ whole genome shotgun (WGS) entry which is preliminary data.</text>
</comment>
<reference evidence="3 4" key="1">
    <citation type="submission" date="2024-01" db="EMBL/GenBank/DDBJ databases">
        <title>The complete chloroplast genome sequence of Lithospermum erythrorhizon: insights into the phylogenetic relationship among Boraginaceae species and the maternal lineages of purple gromwells.</title>
        <authorList>
            <person name="Okada T."/>
            <person name="Watanabe K."/>
        </authorList>
    </citation>
    <scope>NUCLEOTIDE SEQUENCE [LARGE SCALE GENOMIC DNA]</scope>
</reference>
<feature type="region of interest" description="Disordered" evidence="1">
    <location>
        <begin position="635"/>
        <end position="660"/>
    </location>
</feature>
<dbReference type="Pfam" id="PF21745">
    <property type="entry name" value="PMI1_PMIR1-2_C"/>
    <property type="match status" value="1"/>
</dbReference>
<evidence type="ECO:0000256" key="1">
    <source>
        <dbReference type="SAM" id="MobiDB-lite"/>
    </source>
</evidence>
<gene>
    <name evidence="3" type="ORF">LIER_40024</name>
</gene>
<proteinExistence type="predicted"/>
<name>A0AAV3QNL8_LITER</name>
<accession>A0AAV3QNL8</accession>
<feature type="region of interest" description="Disordered" evidence="1">
    <location>
        <begin position="500"/>
        <end position="544"/>
    </location>
</feature>
<dbReference type="Pfam" id="PF10358">
    <property type="entry name" value="NT-C2"/>
    <property type="match status" value="1"/>
</dbReference>
<protein>
    <recommendedName>
        <fullName evidence="2">C2 NT-type domain-containing protein</fullName>
    </recommendedName>
</protein>